<dbReference type="eggNOG" id="COG1388">
    <property type="taxonomic scope" value="Bacteria"/>
</dbReference>
<proteinExistence type="predicted"/>
<dbReference type="EMBL" id="AONG01000013">
    <property type="protein sequence ID" value="KIQ68635.1"/>
    <property type="molecule type" value="Genomic_DNA"/>
</dbReference>
<reference evidence="3 4" key="1">
    <citation type="submission" date="2013-01" db="EMBL/GenBank/DDBJ databases">
        <authorList>
            <person name="Fiebig A."/>
            <person name="Goeker M."/>
            <person name="Klenk H.-P.P."/>
        </authorList>
    </citation>
    <scope>NUCLEOTIDE SEQUENCE [LARGE SCALE GENOMIC DNA]</scope>
    <source>
        <strain evidence="3 4">DSM 24838</strain>
    </source>
</reference>
<dbReference type="PANTHER" id="PTHR21666:SF270">
    <property type="entry name" value="MUREIN HYDROLASE ACTIVATOR ENVC"/>
    <property type="match status" value="1"/>
</dbReference>
<sequence>MRQLPAFGPRITLGTARLAIPLAALTLSACNGGPMDLDLRSRADGFTTATAAAEAANRPRPDERGVITYPNYQVVVARRDDTVTSIAGRLGLDPQRVAEYNGVQPDTVLRRDEIIALPDRVPGAVTPVAAPAPATAPTAAPAVNVTELASAAIDRAAPAQPAAAAPAASGQPFAPPAGAEPIRHQVQRGETAYILARRYGVPVRTIAEWNGLGPDLAIREGQQLLIPRGGTPAADLPVEVAQPEPGAGSVTPVPPSAVVPLPDERVEPAAAPAPSGTATTPAPAAEPPAPAVPSPDLGAQQTETREAQMVMPAAGSIIRDYAAGRNEGIDIGASAGAPVRAADAGTVAAITTNTEGIDIVVIRHDGDLLTVYTHLDNLSVARGDRVSRGQQIGAVRAGNPAFLHFEVRRGMESRDPTEYLP</sequence>
<dbReference type="Gene3D" id="3.10.350.10">
    <property type="entry name" value="LysM domain"/>
    <property type="match status" value="1"/>
</dbReference>
<dbReference type="InterPro" id="IPR011055">
    <property type="entry name" value="Dup_hybrid_motif"/>
</dbReference>
<evidence type="ECO:0000313" key="3">
    <source>
        <dbReference type="EMBL" id="KIQ68635.1"/>
    </source>
</evidence>
<evidence type="ECO:0000313" key="4">
    <source>
        <dbReference type="Proteomes" id="UP000035100"/>
    </source>
</evidence>
<dbReference type="PATRIC" id="fig|1123501.6.peg.3022"/>
<dbReference type="OrthoDB" id="9795421at2"/>
<dbReference type="Gene3D" id="2.70.70.10">
    <property type="entry name" value="Glucose Permease (Domain IIA)"/>
    <property type="match status" value="1"/>
</dbReference>
<dbReference type="InterPro" id="IPR036779">
    <property type="entry name" value="LysM_dom_sf"/>
</dbReference>
<gene>
    <name evidence="3" type="ORF">Wenmar_02906</name>
</gene>
<dbReference type="Pfam" id="PF01551">
    <property type="entry name" value="Peptidase_M23"/>
    <property type="match status" value="1"/>
</dbReference>
<dbReference type="GO" id="GO:0004222">
    <property type="term" value="F:metalloendopeptidase activity"/>
    <property type="evidence" value="ECO:0007669"/>
    <property type="project" value="TreeGrafter"/>
</dbReference>
<dbReference type="InterPro" id="IPR018392">
    <property type="entry name" value="LysM"/>
</dbReference>
<evidence type="ECO:0000256" key="1">
    <source>
        <dbReference type="SAM" id="MobiDB-lite"/>
    </source>
</evidence>
<dbReference type="SUPFAM" id="SSF51261">
    <property type="entry name" value="Duplicated hybrid motif"/>
    <property type="match status" value="1"/>
</dbReference>
<dbReference type="PROSITE" id="PS51257">
    <property type="entry name" value="PROKAR_LIPOPROTEIN"/>
    <property type="match status" value="1"/>
</dbReference>
<dbReference type="CDD" id="cd00118">
    <property type="entry name" value="LysM"/>
    <property type="match status" value="1"/>
</dbReference>
<comment type="caution">
    <text evidence="3">The sequence shown here is derived from an EMBL/GenBank/DDBJ whole genome shotgun (WGS) entry which is preliminary data.</text>
</comment>
<feature type="region of interest" description="Disordered" evidence="1">
    <location>
        <begin position="235"/>
        <end position="305"/>
    </location>
</feature>
<dbReference type="CDD" id="cd12797">
    <property type="entry name" value="M23_peptidase"/>
    <property type="match status" value="1"/>
</dbReference>
<protein>
    <submittedName>
        <fullName evidence="3">Membrane protein</fullName>
    </submittedName>
</protein>
<keyword evidence="4" id="KW-1185">Reference proteome</keyword>
<dbReference type="eggNOG" id="COG0739">
    <property type="taxonomic scope" value="Bacteria"/>
</dbReference>
<feature type="compositionally biased region" description="Low complexity" evidence="1">
    <location>
        <begin position="268"/>
        <end position="283"/>
    </location>
</feature>
<feature type="domain" description="LysM" evidence="2">
    <location>
        <begin position="182"/>
        <end position="226"/>
    </location>
</feature>
<dbReference type="InterPro" id="IPR016047">
    <property type="entry name" value="M23ase_b-sheet_dom"/>
</dbReference>
<dbReference type="PANTHER" id="PTHR21666">
    <property type="entry name" value="PEPTIDASE-RELATED"/>
    <property type="match status" value="1"/>
</dbReference>
<dbReference type="InterPro" id="IPR050570">
    <property type="entry name" value="Cell_wall_metabolism_enzyme"/>
</dbReference>
<dbReference type="SUPFAM" id="SSF54106">
    <property type="entry name" value="LysM domain"/>
    <property type="match status" value="1"/>
</dbReference>
<feature type="compositionally biased region" description="Pro residues" evidence="1">
    <location>
        <begin position="284"/>
        <end position="293"/>
    </location>
</feature>
<dbReference type="STRING" id="1123501.Wenmar_02906"/>
<accession>A0A0D0NJZ3</accession>
<evidence type="ECO:0000259" key="2">
    <source>
        <dbReference type="PROSITE" id="PS51782"/>
    </source>
</evidence>
<organism evidence="3 4">
    <name type="scientific">Wenxinia marina DSM 24838</name>
    <dbReference type="NCBI Taxonomy" id="1123501"/>
    <lineage>
        <taxon>Bacteria</taxon>
        <taxon>Pseudomonadati</taxon>
        <taxon>Pseudomonadota</taxon>
        <taxon>Alphaproteobacteria</taxon>
        <taxon>Rhodobacterales</taxon>
        <taxon>Roseobacteraceae</taxon>
        <taxon>Wenxinia</taxon>
    </lineage>
</organism>
<dbReference type="Pfam" id="PF01476">
    <property type="entry name" value="LysM"/>
    <property type="match status" value="2"/>
</dbReference>
<name>A0A0D0NJZ3_9RHOB</name>
<dbReference type="SMART" id="SM00257">
    <property type="entry name" value="LysM"/>
    <property type="match status" value="2"/>
</dbReference>
<dbReference type="AlphaFoldDB" id="A0A0D0NJZ3"/>
<dbReference type="PROSITE" id="PS51782">
    <property type="entry name" value="LYSM"/>
    <property type="match status" value="1"/>
</dbReference>
<dbReference type="Proteomes" id="UP000035100">
    <property type="component" value="Unassembled WGS sequence"/>
</dbReference>